<evidence type="ECO:0000256" key="1">
    <source>
        <dbReference type="SAM" id="MobiDB-lite"/>
    </source>
</evidence>
<name>A0A8T2DBG0_ARASU</name>
<evidence type="ECO:0000313" key="3">
    <source>
        <dbReference type="Proteomes" id="UP000694251"/>
    </source>
</evidence>
<evidence type="ECO:0000313" key="2">
    <source>
        <dbReference type="EMBL" id="KAG7609375.1"/>
    </source>
</evidence>
<dbReference type="Proteomes" id="UP000694251">
    <property type="component" value="Chromosome 5"/>
</dbReference>
<dbReference type="AlphaFoldDB" id="A0A8T2DBG0"/>
<dbReference type="PANTHER" id="PTHR34542:SF4">
    <property type="entry name" value="50S RIBOSOMAL PROTEIN-LIKE PROTEIN"/>
    <property type="match status" value="1"/>
</dbReference>
<keyword evidence="3" id="KW-1185">Reference proteome</keyword>
<dbReference type="EMBL" id="JAEFBJ010000005">
    <property type="protein sequence ID" value="KAG7609375.1"/>
    <property type="molecule type" value="Genomic_DNA"/>
</dbReference>
<accession>A0A8T2DBG0</accession>
<organism evidence="2 3">
    <name type="scientific">Arabidopsis suecica</name>
    <name type="common">Swedish thale-cress</name>
    <name type="synonym">Cardaminopsis suecica</name>
    <dbReference type="NCBI Taxonomy" id="45249"/>
    <lineage>
        <taxon>Eukaryota</taxon>
        <taxon>Viridiplantae</taxon>
        <taxon>Streptophyta</taxon>
        <taxon>Embryophyta</taxon>
        <taxon>Tracheophyta</taxon>
        <taxon>Spermatophyta</taxon>
        <taxon>Magnoliopsida</taxon>
        <taxon>eudicotyledons</taxon>
        <taxon>Gunneridae</taxon>
        <taxon>Pentapetalae</taxon>
        <taxon>rosids</taxon>
        <taxon>malvids</taxon>
        <taxon>Brassicales</taxon>
        <taxon>Brassicaceae</taxon>
        <taxon>Camelineae</taxon>
        <taxon>Arabidopsis</taxon>
    </lineage>
</organism>
<dbReference type="OrthoDB" id="785441at2759"/>
<feature type="compositionally biased region" description="Basic and acidic residues" evidence="1">
    <location>
        <begin position="135"/>
        <end position="149"/>
    </location>
</feature>
<reference evidence="2 3" key="1">
    <citation type="submission" date="2020-12" db="EMBL/GenBank/DDBJ databases">
        <title>Concerted genomic and epigenomic changes stabilize Arabidopsis allopolyploids.</title>
        <authorList>
            <person name="Chen Z."/>
        </authorList>
    </citation>
    <scope>NUCLEOTIDE SEQUENCE [LARGE SCALE GENOMIC DNA]</scope>
    <source>
        <strain evidence="2">As9502</strain>
        <tissue evidence="2">Leaf</tissue>
    </source>
</reference>
<gene>
    <name evidence="2" type="ORF">ISN44_As05g014950</name>
</gene>
<proteinExistence type="predicted"/>
<sequence>MAHFFNCNLKKKETEKSEEERAIRRRIRDRIDLTMSLSRLHKFKLFAAHRSLEASTAGSPTMSPTKSPVFNLRRRKTLRMLFDKSSDCRRRNLRQILEESPESDGNSGNKKRGNHRATRRQLRELLVTSPSPPYKGREDIDGNGEERSEISPLNVTSNGDGRELTARRFGSSGSVQSFRLRVLRKPWRPVLVSIPEQ</sequence>
<comment type="caution">
    <text evidence="2">The sequence shown here is derived from an EMBL/GenBank/DDBJ whole genome shotgun (WGS) entry which is preliminary data.</text>
</comment>
<feature type="compositionally biased region" description="Basic residues" evidence="1">
    <location>
        <begin position="109"/>
        <end position="120"/>
    </location>
</feature>
<protein>
    <submittedName>
        <fullName evidence="2">Uncharacterized protein</fullName>
    </submittedName>
</protein>
<dbReference type="PANTHER" id="PTHR34542">
    <property type="entry name" value="OS08G0359900 PROTEIN"/>
    <property type="match status" value="1"/>
</dbReference>
<feature type="region of interest" description="Disordered" evidence="1">
    <location>
        <begin position="96"/>
        <end position="175"/>
    </location>
</feature>